<reference evidence="2 3" key="1">
    <citation type="submission" date="2024-04" db="EMBL/GenBank/DDBJ databases">
        <title>Tritrichomonas musculus Genome.</title>
        <authorList>
            <person name="Alves-Ferreira E."/>
            <person name="Grigg M."/>
            <person name="Lorenzi H."/>
            <person name="Galac M."/>
        </authorList>
    </citation>
    <scope>NUCLEOTIDE SEQUENCE [LARGE SCALE GENOMIC DNA]</scope>
    <source>
        <strain evidence="2 3">EAF2021</strain>
    </source>
</reference>
<keyword evidence="3" id="KW-1185">Reference proteome</keyword>
<dbReference type="InterPro" id="IPR002108">
    <property type="entry name" value="ADF-H"/>
</dbReference>
<evidence type="ECO:0000259" key="1">
    <source>
        <dbReference type="PROSITE" id="PS51263"/>
    </source>
</evidence>
<dbReference type="Pfam" id="PF00241">
    <property type="entry name" value="Cofilin_ADF"/>
    <property type="match status" value="1"/>
</dbReference>
<protein>
    <recommendedName>
        <fullName evidence="1">ADF-H domain-containing protein</fullName>
    </recommendedName>
</protein>
<comment type="caution">
    <text evidence="2">The sequence shown here is derived from an EMBL/GenBank/DDBJ whole genome shotgun (WGS) entry which is preliminary data.</text>
</comment>
<dbReference type="InterPro" id="IPR029006">
    <property type="entry name" value="ADF-H/Gelsolin-like_dom_sf"/>
</dbReference>
<evidence type="ECO:0000313" key="3">
    <source>
        <dbReference type="Proteomes" id="UP001470230"/>
    </source>
</evidence>
<dbReference type="EMBL" id="JAPFFF010000023">
    <property type="protein sequence ID" value="KAK8852452.1"/>
    <property type="molecule type" value="Genomic_DNA"/>
</dbReference>
<accession>A0ABR2HTV7</accession>
<gene>
    <name evidence="2" type="ORF">M9Y10_017428</name>
</gene>
<dbReference type="PROSITE" id="PS51263">
    <property type="entry name" value="ADF_H"/>
    <property type="match status" value="1"/>
</dbReference>
<name>A0ABR2HTV7_9EUKA</name>
<dbReference type="Gene3D" id="3.40.20.10">
    <property type="entry name" value="Severin"/>
    <property type="match status" value="1"/>
</dbReference>
<dbReference type="Proteomes" id="UP001470230">
    <property type="component" value="Unassembled WGS sequence"/>
</dbReference>
<organism evidence="2 3">
    <name type="scientific">Tritrichomonas musculus</name>
    <dbReference type="NCBI Taxonomy" id="1915356"/>
    <lineage>
        <taxon>Eukaryota</taxon>
        <taxon>Metamonada</taxon>
        <taxon>Parabasalia</taxon>
        <taxon>Tritrichomonadida</taxon>
        <taxon>Tritrichomonadidae</taxon>
        <taxon>Tritrichomonas</taxon>
    </lineage>
</organism>
<proteinExistence type="predicted"/>
<sequence length="88" mass="10281">MEKMLENIPDNFIGYGFLRVNIDLLCPSKVVLYLFKYVSSSAQFLAKARLTSKRGEIEQMLNHSNYNFEATSKKELQEKINMNLETRE</sequence>
<dbReference type="SUPFAM" id="SSF55753">
    <property type="entry name" value="Actin depolymerizing proteins"/>
    <property type="match status" value="1"/>
</dbReference>
<feature type="domain" description="ADF-H" evidence="1">
    <location>
        <begin position="1"/>
        <end position="86"/>
    </location>
</feature>
<evidence type="ECO:0000313" key="2">
    <source>
        <dbReference type="EMBL" id="KAK8852452.1"/>
    </source>
</evidence>